<feature type="non-terminal residue" evidence="5">
    <location>
        <position position="1"/>
    </location>
</feature>
<dbReference type="AlphaFoldDB" id="A0A0B6YQ81"/>
<feature type="region of interest" description="Disordered" evidence="3">
    <location>
        <begin position="1"/>
        <end position="36"/>
    </location>
</feature>
<feature type="compositionally biased region" description="Gly residues" evidence="3">
    <location>
        <begin position="1"/>
        <end position="23"/>
    </location>
</feature>
<dbReference type="GO" id="GO:0003723">
    <property type="term" value="F:RNA binding"/>
    <property type="evidence" value="ECO:0007669"/>
    <property type="project" value="UniProtKB-UniRule"/>
</dbReference>
<accession>A0A0B6YQ81</accession>
<dbReference type="EMBL" id="HACG01011549">
    <property type="protein sequence ID" value="CEK58414.1"/>
    <property type="molecule type" value="Transcribed_RNA"/>
</dbReference>
<dbReference type="InterPro" id="IPR036390">
    <property type="entry name" value="WH_DNA-bd_sf"/>
</dbReference>
<dbReference type="PANTHER" id="PTHR22792">
    <property type="entry name" value="LUPUS LA PROTEIN-RELATED"/>
    <property type="match status" value="1"/>
</dbReference>
<protein>
    <recommendedName>
        <fullName evidence="4">HTH La-type RNA-binding domain-containing protein</fullName>
    </recommendedName>
</protein>
<organism evidence="5">
    <name type="scientific">Arion vulgaris</name>
    <dbReference type="NCBI Taxonomy" id="1028688"/>
    <lineage>
        <taxon>Eukaryota</taxon>
        <taxon>Metazoa</taxon>
        <taxon>Spiralia</taxon>
        <taxon>Lophotrochozoa</taxon>
        <taxon>Mollusca</taxon>
        <taxon>Gastropoda</taxon>
        <taxon>Heterobranchia</taxon>
        <taxon>Euthyneura</taxon>
        <taxon>Panpulmonata</taxon>
        <taxon>Eupulmonata</taxon>
        <taxon>Stylommatophora</taxon>
        <taxon>Helicina</taxon>
        <taxon>Arionoidea</taxon>
        <taxon>Arionidae</taxon>
        <taxon>Arion</taxon>
    </lineage>
</organism>
<name>A0A0B6YQ81_9EUPU</name>
<sequence>GCGESFTAGRGGRSRGGIRGTARGGRIRGRGRGGVRDNLSPSFQVMLGMDPNLYIQEQLMNILGQTSVFFDPVSSTYPPETLMHQVEYYFSEDNLVKDLFLRKKMDKQGWVRLELVLSFNKVKELKADYKSLILAIRSSTKLELSEHEDFVRTVNTPELWPIEDDIKGIPPPPAVQKVAAMSTLHLDAPEFVPGKPFLLRSLNSDASDFYPDAQQDDQNASDSG</sequence>
<dbReference type="CDD" id="cd07323">
    <property type="entry name" value="LAM"/>
    <property type="match status" value="1"/>
</dbReference>
<evidence type="ECO:0000259" key="4">
    <source>
        <dbReference type="PROSITE" id="PS50961"/>
    </source>
</evidence>
<evidence type="ECO:0000256" key="1">
    <source>
        <dbReference type="ARBA" id="ARBA00022884"/>
    </source>
</evidence>
<dbReference type="Gene3D" id="1.10.10.10">
    <property type="entry name" value="Winged helix-like DNA-binding domain superfamily/Winged helix DNA-binding domain"/>
    <property type="match status" value="1"/>
</dbReference>
<evidence type="ECO:0000313" key="5">
    <source>
        <dbReference type="EMBL" id="CEK58414.1"/>
    </source>
</evidence>
<dbReference type="Pfam" id="PF05383">
    <property type="entry name" value="La"/>
    <property type="match status" value="1"/>
</dbReference>
<proteinExistence type="predicted"/>
<keyword evidence="1 2" id="KW-0694">RNA-binding</keyword>
<evidence type="ECO:0000256" key="3">
    <source>
        <dbReference type="SAM" id="MobiDB-lite"/>
    </source>
</evidence>
<feature type="domain" description="HTH La-type RNA-binding" evidence="4">
    <location>
        <begin position="72"/>
        <end position="164"/>
    </location>
</feature>
<dbReference type="InterPro" id="IPR006630">
    <property type="entry name" value="La_HTH"/>
</dbReference>
<dbReference type="PROSITE" id="PS50961">
    <property type="entry name" value="HTH_LA"/>
    <property type="match status" value="1"/>
</dbReference>
<feature type="non-terminal residue" evidence="5">
    <location>
        <position position="224"/>
    </location>
</feature>
<dbReference type="SUPFAM" id="SSF46785">
    <property type="entry name" value="Winged helix' DNA-binding domain"/>
    <property type="match status" value="1"/>
</dbReference>
<dbReference type="InterPro" id="IPR036388">
    <property type="entry name" value="WH-like_DNA-bd_sf"/>
</dbReference>
<dbReference type="InterPro" id="IPR045180">
    <property type="entry name" value="La_dom_prot"/>
</dbReference>
<reference evidence="5" key="1">
    <citation type="submission" date="2014-12" db="EMBL/GenBank/DDBJ databases">
        <title>Insight into the proteome of Arion vulgaris.</title>
        <authorList>
            <person name="Aradska J."/>
            <person name="Bulat T."/>
            <person name="Smidak R."/>
            <person name="Sarate P."/>
            <person name="Gangsoo J."/>
            <person name="Sialana F."/>
            <person name="Bilban M."/>
            <person name="Lubec G."/>
        </authorList>
    </citation>
    <scope>NUCLEOTIDE SEQUENCE</scope>
    <source>
        <tissue evidence="5">Skin</tissue>
    </source>
</reference>
<dbReference type="SMART" id="SM00715">
    <property type="entry name" value="LA"/>
    <property type="match status" value="1"/>
</dbReference>
<gene>
    <name evidence="5" type="primary">ORF33000</name>
</gene>
<evidence type="ECO:0000256" key="2">
    <source>
        <dbReference type="PROSITE-ProRule" id="PRU00332"/>
    </source>
</evidence>